<feature type="region of interest" description="Disordered" evidence="1">
    <location>
        <begin position="1699"/>
        <end position="1722"/>
    </location>
</feature>
<feature type="compositionally biased region" description="Polar residues" evidence="1">
    <location>
        <begin position="1937"/>
        <end position="1968"/>
    </location>
</feature>
<reference evidence="2 3" key="1">
    <citation type="submission" date="2013-02" db="EMBL/GenBank/DDBJ databases">
        <title>The Genome Sequence of Plasmodium inui San Antonio 1.</title>
        <authorList>
            <consortium name="The Broad Institute Genome Sequencing Platform"/>
            <consortium name="The Broad Institute Genome Sequencing Center for Infectious Disease"/>
            <person name="Neafsey D."/>
            <person name="Cheeseman I."/>
            <person name="Volkman S."/>
            <person name="Adams J."/>
            <person name="Walker B."/>
            <person name="Young S.K."/>
            <person name="Zeng Q."/>
            <person name="Gargeya S."/>
            <person name="Fitzgerald M."/>
            <person name="Haas B."/>
            <person name="Abouelleil A."/>
            <person name="Alvarado L."/>
            <person name="Arachchi H.M."/>
            <person name="Berlin A.M."/>
            <person name="Chapman S.B."/>
            <person name="Dewar J."/>
            <person name="Goldberg J."/>
            <person name="Griggs A."/>
            <person name="Gujja S."/>
            <person name="Hansen M."/>
            <person name="Howarth C."/>
            <person name="Imamovic A."/>
            <person name="Larimer J."/>
            <person name="McCowan C."/>
            <person name="Murphy C."/>
            <person name="Neiman D."/>
            <person name="Pearson M."/>
            <person name="Priest M."/>
            <person name="Roberts A."/>
            <person name="Saif S."/>
            <person name="Shea T."/>
            <person name="Sisk P."/>
            <person name="Sykes S."/>
            <person name="Wortman J."/>
            <person name="Nusbaum C."/>
            <person name="Birren B."/>
        </authorList>
    </citation>
    <scope>NUCLEOTIDE SEQUENCE [LARGE SCALE GENOMIC DNA]</scope>
    <source>
        <strain evidence="2 3">San Antonio 1</strain>
    </source>
</reference>
<protein>
    <submittedName>
        <fullName evidence="2">Uncharacterized protein</fullName>
    </submittedName>
</protein>
<dbReference type="InterPro" id="IPR011049">
    <property type="entry name" value="Serralysin-like_metalloprot_C"/>
</dbReference>
<feature type="region of interest" description="Disordered" evidence="1">
    <location>
        <begin position="635"/>
        <end position="667"/>
    </location>
</feature>
<feature type="compositionally biased region" description="Basic and acidic residues" evidence="1">
    <location>
        <begin position="482"/>
        <end position="497"/>
    </location>
</feature>
<feature type="compositionally biased region" description="Basic and acidic residues" evidence="1">
    <location>
        <begin position="402"/>
        <end position="417"/>
    </location>
</feature>
<feature type="compositionally biased region" description="Basic and acidic residues" evidence="1">
    <location>
        <begin position="1707"/>
        <end position="1720"/>
    </location>
</feature>
<feature type="region of interest" description="Disordered" evidence="1">
    <location>
        <begin position="1915"/>
        <end position="1968"/>
    </location>
</feature>
<evidence type="ECO:0000313" key="2">
    <source>
        <dbReference type="EMBL" id="EUD67565.1"/>
    </source>
</evidence>
<feature type="region of interest" description="Disordered" evidence="1">
    <location>
        <begin position="1"/>
        <end position="126"/>
    </location>
</feature>
<feature type="region of interest" description="Disordered" evidence="1">
    <location>
        <begin position="2695"/>
        <end position="2752"/>
    </location>
</feature>
<feature type="compositionally biased region" description="Polar residues" evidence="1">
    <location>
        <begin position="2695"/>
        <end position="2716"/>
    </location>
</feature>
<feature type="compositionally biased region" description="Basic and acidic residues" evidence="1">
    <location>
        <begin position="1458"/>
        <end position="1483"/>
    </location>
</feature>
<dbReference type="RefSeq" id="XP_008815575.1">
    <property type="nucleotide sequence ID" value="XM_008817353.1"/>
</dbReference>
<feature type="compositionally biased region" description="Basic and acidic residues" evidence="1">
    <location>
        <begin position="655"/>
        <end position="667"/>
    </location>
</feature>
<evidence type="ECO:0000313" key="3">
    <source>
        <dbReference type="Proteomes" id="UP000030640"/>
    </source>
</evidence>
<accession>W7A7J2</accession>
<feature type="compositionally biased region" description="Basic and acidic residues" evidence="1">
    <location>
        <begin position="348"/>
        <end position="361"/>
    </location>
</feature>
<feature type="compositionally biased region" description="Polar residues" evidence="1">
    <location>
        <begin position="158"/>
        <end position="171"/>
    </location>
</feature>
<feature type="compositionally biased region" description="Low complexity" evidence="1">
    <location>
        <begin position="25"/>
        <end position="37"/>
    </location>
</feature>
<dbReference type="OrthoDB" id="387698at2759"/>
<dbReference type="Gene3D" id="2.150.10.10">
    <property type="entry name" value="Serralysin-like metalloprotease, C-terminal"/>
    <property type="match status" value="1"/>
</dbReference>
<feature type="region of interest" description="Disordered" evidence="1">
    <location>
        <begin position="339"/>
        <end position="367"/>
    </location>
</feature>
<feature type="region of interest" description="Disordered" evidence="1">
    <location>
        <begin position="2171"/>
        <end position="2263"/>
    </location>
</feature>
<feature type="compositionally biased region" description="Low complexity" evidence="1">
    <location>
        <begin position="1202"/>
        <end position="1221"/>
    </location>
</feature>
<keyword evidence="3" id="KW-1185">Reference proteome</keyword>
<feature type="region of interest" description="Disordered" evidence="1">
    <location>
        <begin position="402"/>
        <end position="438"/>
    </location>
</feature>
<feature type="region of interest" description="Disordered" evidence="1">
    <location>
        <begin position="1049"/>
        <end position="1079"/>
    </location>
</feature>
<feature type="compositionally biased region" description="Basic and acidic residues" evidence="1">
    <location>
        <begin position="1023"/>
        <end position="1036"/>
    </location>
</feature>
<dbReference type="Proteomes" id="UP000030640">
    <property type="component" value="Unassembled WGS sequence"/>
</dbReference>
<feature type="region of interest" description="Disordered" evidence="1">
    <location>
        <begin position="150"/>
        <end position="173"/>
    </location>
</feature>
<feature type="region of interest" description="Disordered" evidence="1">
    <location>
        <begin position="691"/>
        <end position="727"/>
    </location>
</feature>
<gene>
    <name evidence="2" type="ORF">C922_01750</name>
</gene>
<feature type="compositionally biased region" description="Basic residues" evidence="1">
    <location>
        <begin position="93"/>
        <end position="102"/>
    </location>
</feature>
<feature type="region of interest" description="Disordered" evidence="1">
    <location>
        <begin position="1457"/>
        <end position="1501"/>
    </location>
</feature>
<dbReference type="PANTHER" id="PTHR23159">
    <property type="entry name" value="CENTROSOMAL PROTEIN 2"/>
    <property type="match status" value="1"/>
</dbReference>
<feature type="compositionally biased region" description="Low complexity" evidence="1">
    <location>
        <begin position="9"/>
        <end position="18"/>
    </location>
</feature>
<dbReference type="VEuPathDB" id="PlasmoDB:C922_01750"/>
<feature type="region of interest" description="Disordered" evidence="1">
    <location>
        <begin position="191"/>
        <end position="214"/>
    </location>
</feature>
<feature type="region of interest" description="Disordered" evidence="1">
    <location>
        <begin position="1007"/>
        <end position="1036"/>
    </location>
</feature>
<feature type="region of interest" description="Disordered" evidence="1">
    <location>
        <begin position="2335"/>
        <end position="2364"/>
    </location>
</feature>
<organism evidence="2 3">
    <name type="scientific">Plasmodium inui San Antonio 1</name>
    <dbReference type="NCBI Taxonomy" id="1237626"/>
    <lineage>
        <taxon>Eukaryota</taxon>
        <taxon>Sar</taxon>
        <taxon>Alveolata</taxon>
        <taxon>Apicomplexa</taxon>
        <taxon>Aconoidasida</taxon>
        <taxon>Haemosporida</taxon>
        <taxon>Plasmodiidae</taxon>
        <taxon>Plasmodium</taxon>
        <taxon>Plasmodium (Plasmodium)</taxon>
    </lineage>
</organism>
<dbReference type="EMBL" id="KI965465">
    <property type="protein sequence ID" value="EUD67565.1"/>
    <property type="molecule type" value="Genomic_DNA"/>
</dbReference>
<feature type="compositionally biased region" description="Basic and acidic residues" evidence="1">
    <location>
        <begin position="107"/>
        <end position="116"/>
    </location>
</feature>
<feature type="compositionally biased region" description="Basic and acidic residues" evidence="1">
    <location>
        <begin position="2340"/>
        <end position="2356"/>
    </location>
</feature>
<feature type="region of interest" description="Disordered" evidence="1">
    <location>
        <begin position="1154"/>
        <end position="1263"/>
    </location>
</feature>
<feature type="compositionally biased region" description="Polar residues" evidence="1">
    <location>
        <begin position="42"/>
        <end position="56"/>
    </location>
</feature>
<proteinExistence type="predicted"/>
<dbReference type="PANTHER" id="PTHR23159:SF31">
    <property type="entry name" value="CENTROSOME-ASSOCIATED PROTEIN CEP250 ISOFORM X1"/>
    <property type="match status" value="1"/>
</dbReference>
<feature type="region of interest" description="Disordered" evidence="1">
    <location>
        <begin position="2790"/>
        <end position="2809"/>
    </location>
</feature>
<feature type="compositionally biased region" description="Basic and acidic residues" evidence="1">
    <location>
        <begin position="2189"/>
        <end position="2213"/>
    </location>
</feature>
<dbReference type="GeneID" id="20037024"/>
<feature type="region of interest" description="Disordered" evidence="1">
    <location>
        <begin position="1550"/>
        <end position="1587"/>
    </location>
</feature>
<name>W7A7J2_9APIC</name>
<feature type="compositionally biased region" description="Basic and acidic residues" evidence="1">
    <location>
        <begin position="2232"/>
        <end position="2255"/>
    </location>
</feature>
<feature type="region of interest" description="Disordered" evidence="1">
    <location>
        <begin position="2044"/>
        <end position="2076"/>
    </location>
</feature>
<feature type="region of interest" description="Disordered" evidence="1">
    <location>
        <begin position="275"/>
        <end position="296"/>
    </location>
</feature>
<feature type="compositionally biased region" description="Basic and acidic residues" evidence="1">
    <location>
        <begin position="1557"/>
        <end position="1569"/>
    </location>
</feature>
<evidence type="ECO:0000256" key="1">
    <source>
        <dbReference type="SAM" id="MobiDB-lite"/>
    </source>
</evidence>
<feature type="region of interest" description="Disordered" evidence="1">
    <location>
        <begin position="453"/>
        <end position="497"/>
    </location>
</feature>
<sequence length="2958" mass="328878">MRRREWSVASSGGSSAKLGKGGSTRRGCSACSASSADGTGGIDSTASIPSPTNSIQTEKKKKTNLRGAPSTRKAATTRELHMGTAVRTTLRAGAKRKRRPQLTRKVPPKEAQKEENQLVQVSPPRRAQKVASLATYAHKYRLTKTCSLKKGCQKRRNTSTPRGGSNGSERQNGLMEEQQKYRVHYNRGVTNIEGGPSVGMSHRQSEGKPSWGKIKPMTKLKKKKNEQLLGGWDQLSDHLKHMNGEGVTGGACPGDVSNWDELYSFFPYVYNRVDSDGSRGEKGTPNGGVTSSPSEYAAGQIFEGVKERRSIREADVCGADTSFGSMGTVPTMGFHKKHVGEEDSSGGDDCHGEYPPNEHRVGSSSNEEDIDGEFHQLRGREPNGDLSNDYITYKQYVLKRDSNGRNRMEEGRSHWEGNSDTPRITHRGYSSDGEGGKRGEGIIEYVSADVSGHLRDDMDGPPWVDVNREGVPPTHEMQSEPIQRRDDKEEAESKQDRHHVCVVNNNHFKSPSSDNDALDDVHSNFADSFTIKHLPEVPNDVDMVCSSDDASIRADQHAWRSSLTGELAMNEGGEGAPRECCSSSGDDGSDGCAEGRVEPRGKSHVGRVIDPNENVLNDGCYCDQGEHFANCAQEEKKEKKKKKSDSHTAVVLSSRRGDRLHLSHGRGDALSMSCNGVAAKWGVLVTDSSGHFGKSGPRSQSDNYFRGVTSEGRRTGSDGDSDDDGHRDDILRDALLGDATACMQGEETKRKDLPNDFSLQRPHFSDPLYSHNTDASIMHIDSLEDTPAAPFEKIQVQKKGAESDDNPYMEEIIQGMYATEETREVDHSDLRSHSCEESFGGTRPHPEEITTPLMSIRRGDSQCSNENRSNLVHRNESEESNLIGEELPMSFFPGMFTAHGEDYTHDGVNVQLEGRTDIDNTKGEGYQFRKKNNNSSIMDNRILSHSFDNYDHFAANQGCDGELIQWDTRRGSTYAGANLNCVCNSFVNPKEEEMLIGADPCSSLSDAHVRGSSDVIGTEPSEEVSHHTADRQPSEDKFAVELLYSSSTFRSNTTEGDNDEGEADGGAHYGGRSHPLGKNDTIAKTEAHDYSPEHVHAKGKKRSSSFISEHDIRSKQVGMFSIFRSHSAHLVKEPRRNCLIKLDEITPICNNEMNRKKNRSGGLETFRGISLSEQMATGREGITTKGEQHENGSIPTGERISSNDADQSGGNSGDGNNARDGVNCTDRGNNADSGNGDEPHAVDQNWKSEQNEEPPLDGAPRRRLHSYHEEAIASENIYRGRRKASLSATSTWKEKVGRTLMCDPNGEHPIGRDKWALNVEGSHQMRSELAEKTHLGGSIGNVCEEEESRMNDELMKECLPFSQETNEHKRNESLISHADNLMEPFEFPVQLRGVISSTCSWNDNCSFRGAFDYAKGDSSARRDKDDESTFEGMAYVGNCGKETGKEHMEVDTPYVCNGEEKAEPNYGEEDAHLRRDDEAENEKKKKKNCEPGEEDFTSAADNVDRKNCAGCDDSSYSKQNLHSKQRDEVTVLTPETTRAGSRYEEIWSEDFSGSKPRPMEEHTSEKEVLSGENAKLSSENEVLSEENDKLRGLNETLRGENATLTKLNETLSGENKKLAGFNETLRGENATLTGLNETLRKCKTGWIELNETLSRENANLSALNDILSEENAKLDGLNETLNGENAKLAAEKEALGKSNAKLSSELDELKKEEEKHRRENGQLQEELTQLRRDSADARDNYLTEVTQLRRDAGEAKENYLIELAQLRRDAAEAREACELELNLKLNLQTQLEEFRRKCERLENDKEALTTEKMNNVLRINNLKEQLNRESKSMKELTKELRDREEEIVVRRGELTTMEKTLNETKAEVQQLKNQIEIHLQNENTNGRKVTMLEEEVQMYRELTKKLQCAGESHFTENLHGSGEECRGDKPDDGEATQRGNPKDQVSQRNNDLAINPSSENGGEQIESSNTSIELLKRPKERLIQSGHHTEAEKKLSSEDYQLVCDEIDTLGIDELKRRCKNLAWQCRQLVVQLGICANGSVEVPSDLRSQSRSGGPVGEAINKEDDSPRNAGKGAVATTTSTYEASAESVAEQLMVDSTDGCNSTYKEILRRTSQVTKHINAVNRKICSLRTRSDSWEDSADYSDCLVWLNSISMDILFINRTVSLMEEGAQGAARVDPQEGVQPDGQPDERPGLQGDDRPSDPLNPRQDDPHITASSPEEPPLRTGVSSEKLQKGRNDSQRIEFKLEEGPHTPERYTFGNEKSEEANHLTCSENLVTFFEISFSSDLFLILCHVCKGVLEMSTWARKGEEENCLRGVHNLVNCVAEMENLCSDGDDQREELQGDGREGHPEREVVNKSSSEVASRSGKELFHVLRTHLHRLVHLMKKDNWRKSTHEVMHGVCSLRNVVRVVLDTFLNFHGIHSTFVRTDQPNGYSIHPDDAPPKRFSKTLVEGASHSKGTAHRLASLLSGLYPSRGKNVKVGSKLRKSESNREVLRSDTDVGEDLVEVNLDHLANRVVQHNYNAHVVPCLIAHYAEEVILERPLAGGGTVSRSASGRSGIVIGSRFGSKDEFAIQMSNYATDIFRRMSECMKWNELLISGDSFATYFDEGPLKSKLTGNLVMHKNRTINIDTVYQHLGILLRRNGAILGGDGFFGEYFRRARSSVLRQSLSLGASCEGTHHVRTALEESACLSSSVPPRNHLTHNSGDGNKSASFTGDGEIGIHGKGSSNITDASPLKGSPNRQPNHCDDEGGSEYPLIRVDNECVSALFHMWHAMEKKFFFKIGKTGKEGRAEGKAPPPVEGEAAQQDDANKVKLYKGDHQSTMDTYLRSMIYDTFQCSDGKKQIGVNNFIFLLKQLGIQVRDSKLHSLWCIMTGKRDVNIAMKETIPISRFVKKAYSTNPSLVFYEHCKAKVKLREAEQNLKHLRRYNKKLLLLVNSTQQAKQLRSEGCGVTYTV</sequence>
<feature type="compositionally biased region" description="Basic and acidic residues" evidence="1">
    <location>
        <begin position="1915"/>
        <end position="1932"/>
    </location>
</feature>